<dbReference type="EMBL" id="QLLQ01000009">
    <property type="protein sequence ID" value="RAJ22507.1"/>
    <property type="molecule type" value="Genomic_DNA"/>
</dbReference>
<dbReference type="PANTHER" id="PTHR43133:SF46">
    <property type="entry name" value="RNA POLYMERASE SIGMA-70 FACTOR ECF SUBFAMILY"/>
    <property type="match status" value="1"/>
</dbReference>
<dbReference type="InterPro" id="IPR007627">
    <property type="entry name" value="RNA_pol_sigma70_r2"/>
</dbReference>
<dbReference type="Proteomes" id="UP000248987">
    <property type="component" value="Unassembled WGS sequence"/>
</dbReference>
<dbReference type="SUPFAM" id="SSF88659">
    <property type="entry name" value="Sigma3 and sigma4 domains of RNA polymerase sigma factors"/>
    <property type="match status" value="1"/>
</dbReference>
<dbReference type="InterPro" id="IPR013249">
    <property type="entry name" value="RNA_pol_sigma70_r4_t2"/>
</dbReference>
<dbReference type="STRING" id="49280.A9996_11260"/>
<sequence>MKVIHLHNNNIQLIKKAAKNNREAQHLLYETHAPKMLSMCRYYIRDLQKAEEVMLNGFFKAFTNLKNFKNEGSFEGWLRKIMVREAISFLRQEKKIEFSMEDVDINHQHTNNIETATELDEIQQYVDELPEGYKMVFMMYAIEGYKHHEIASVLNITEGTSKSQLFKARQILKDKINKSNRTKDGTAEMGR</sequence>
<dbReference type="GO" id="GO:0003677">
    <property type="term" value="F:DNA binding"/>
    <property type="evidence" value="ECO:0007669"/>
    <property type="project" value="InterPro"/>
</dbReference>
<dbReference type="OrthoDB" id="1056775at2"/>
<dbReference type="NCBIfam" id="TIGR02937">
    <property type="entry name" value="sigma70-ECF"/>
    <property type="match status" value="1"/>
</dbReference>
<evidence type="ECO:0000256" key="4">
    <source>
        <dbReference type="ARBA" id="ARBA00023163"/>
    </source>
</evidence>
<organism evidence="7 8">
    <name type="scientific">Gelidibacter algens</name>
    <dbReference type="NCBI Taxonomy" id="49280"/>
    <lineage>
        <taxon>Bacteria</taxon>
        <taxon>Pseudomonadati</taxon>
        <taxon>Bacteroidota</taxon>
        <taxon>Flavobacteriia</taxon>
        <taxon>Flavobacteriales</taxon>
        <taxon>Flavobacteriaceae</taxon>
        <taxon>Gelidibacter</taxon>
    </lineage>
</organism>
<dbReference type="SUPFAM" id="SSF88946">
    <property type="entry name" value="Sigma2 domain of RNA polymerase sigma factors"/>
    <property type="match status" value="1"/>
</dbReference>
<dbReference type="PANTHER" id="PTHR43133">
    <property type="entry name" value="RNA POLYMERASE ECF-TYPE SIGMA FACTO"/>
    <property type="match status" value="1"/>
</dbReference>
<comment type="similarity">
    <text evidence="1">Belongs to the sigma-70 factor family. ECF subfamily.</text>
</comment>
<evidence type="ECO:0000256" key="1">
    <source>
        <dbReference type="ARBA" id="ARBA00010641"/>
    </source>
</evidence>
<evidence type="ECO:0000313" key="8">
    <source>
        <dbReference type="Proteomes" id="UP000248987"/>
    </source>
</evidence>
<evidence type="ECO:0000259" key="5">
    <source>
        <dbReference type="Pfam" id="PF04542"/>
    </source>
</evidence>
<dbReference type="RefSeq" id="WP_066434796.1">
    <property type="nucleotide sequence ID" value="NZ_LZRN01000022.1"/>
</dbReference>
<reference evidence="7 8" key="1">
    <citation type="submission" date="2018-06" db="EMBL/GenBank/DDBJ databases">
        <title>Genomic Encyclopedia of Archaeal and Bacterial Type Strains, Phase II (KMG-II): from individual species to whole genera.</title>
        <authorList>
            <person name="Goeker M."/>
        </authorList>
    </citation>
    <scope>NUCLEOTIDE SEQUENCE [LARGE SCALE GENOMIC DNA]</scope>
    <source>
        <strain evidence="7 8">DSM 12408</strain>
    </source>
</reference>
<keyword evidence="4" id="KW-0804">Transcription</keyword>
<name>A0A1A7R0Z0_9FLAO</name>
<dbReference type="InterPro" id="IPR013325">
    <property type="entry name" value="RNA_pol_sigma_r2"/>
</dbReference>
<evidence type="ECO:0000256" key="2">
    <source>
        <dbReference type="ARBA" id="ARBA00023015"/>
    </source>
</evidence>
<dbReference type="AlphaFoldDB" id="A0A1A7R0Z0"/>
<evidence type="ECO:0000259" key="6">
    <source>
        <dbReference type="Pfam" id="PF08281"/>
    </source>
</evidence>
<dbReference type="CDD" id="cd06171">
    <property type="entry name" value="Sigma70_r4"/>
    <property type="match status" value="1"/>
</dbReference>
<dbReference type="Pfam" id="PF08281">
    <property type="entry name" value="Sigma70_r4_2"/>
    <property type="match status" value="1"/>
</dbReference>
<accession>A0A1A7R0Z0</accession>
<gene>
    <name evidence="7" type="ORF">LX77_02453</name>
</gene>
<feature type="domain" description="RNA polymerase sigma factor 70 region 4 type 2" evidence="6">
    <location>
        <begin position="120"/>
        <end position="170"/>
    </location>
</feature>
<dbReference type="InterPro" id="IPR013324">
    <property type="entry name" value="RNA_pol_sigma_r3/r4-like"/>
</dbReference>
<dbReference type="Pfam" id="PF04542">
    <property type="entry name" value="Sigma70_r2"/>
    <property type="match status" value="1"/>
</dbReference>
<protein>
    <submittedName>
        <fullName evidence="7">RNA polymerase sigma-70 factor (ECF subfamily)</fullName>
    </submittedName>
</protein>
<keyword evidence="2" id="KW-0805">Transcription regulation</keyword>
<dbReference type="GO" id="GO:0006352">
    <property type="term" value="P:DNA-templated transcription initiation"/>
    <property type="evidence" value="ECO:0007669"/>
    <property type="project" value="InterPro"/>
</dbReference>
<dbReference type="InterPro" id="IPR014284">
    <property type="entry name" value="RNA_pol_sigma-70_dom"/>
</dbReference>
<dbReference type="GO" id="GO:0016987">
    <property type="term" value="F:sigma factor activity"/>
    <property type="evidence" value="ECO:0007669"/>
    <property type="project" value="UniProtKB-KW"/>
</dbReference>
<dbReference type="Gene3D" id="1.10.10.10">
    <property type="entry name" value="Winged helix-like DNA-binding domain superfamily/Winged helix DNA-binding domain"/>
    <property type="match status" value="1"/>
</dbReference>
<evidence type="ECO:0000313" key="7">
    <source>
        <dbReference type="EMBL" id="RAJ22507.1"/>
    </source>
</evidence>
<feature type="domain" description="RNA polymerase sigma-70 region 2" evidence="5">
    <location>
        <begin position="28"/>
        <end position="95"/>
    </location>
</feature>
<keyword evidence="3" id="KW-0731">Sigma factor</keyword>
<evidence type="ECO:0000256" key="3">
    <source>
        <dbReference type="ARBA" id="ARBA00023082"/>
    </source>
</evidence>
<dbReference type="Gene3D" id="1.10.1740.10">
    <property type="match status" value="1"/>
</dbReference>
<comment type="caution">
    <text evidence="7">The sequence shown here is derived from an EMBL/GenBank/DDBJ whole genome shotgun (WGS) entry which is preliminary data.</text>
</comment>
<dbReference type="InterPro" id="IPR036388">
    <property type="entry name" value="WH-like_DNA-bd_sf"/>
</dbReference>
<keyword evidence="8" id="KW-1185">Reference proteome</keyword>
<dbReference type="InterPro" id="IPR039425">
    <property type="entry name" value="RNA_pol_sigma-70-like"/>
</dbReference>
<proteinExistence type="inferred from homology"/>